<keyword evidence="6 8" id="KW-1133">Transmembrane helix</keyword>
<evidence type="ECO:0000256" key="3">
    <source>
        <dbReference type="ARBA" id="ARBA00022679"/>
    </source>
</evidence>
<evidence type="ECO:0000256" key="7">
    <source>
        <dbReference type="ARBA" id="ARBA00023136"/>
    </source>
</evidence>
<dbReference type="AlphaFoldDB" id="A0A1F4YDU8"/>
<dbReference type="EMBL" id="MEXH01000021">
    <property type="protein sequence ID" value="OGC92160.1"/>
    <property type="molecule type" value="Genomic_DNA"/>
</dbReference>
<dbReference type="SUPFAM" id="SSF53448">
    <property type="entry name" value="Nucleotide-diphospho-sugar transferases"/>
    <property type="match status" value="1"/>
</dbReference>
<protein>
    <recommendedName>
        <fullName evidence="9">Glycosyltransferase 2-like domain-containing protein</fullName>
    </recommendedName>
</protein>
<keyword evidence="7 8" id="KW-0472">Membrane</keyword>
<sequence>MANPKLSVIVPFYNEQENLTQLHSELVHTLSQIRGTTEIIYIDDGSTDNPSIPQAPHPNITVKMIHFWHNHGQTAATSAGIDHSRGNFIAFLDADGQNPPPDLLKMLDMLDSNTDAIFGWRKHRHDDLIRVAVSKIANWLIRSIFHVTIKDLGCTTRIVRREIFANMRLYGENHRLLSLLVVLRGARFKEIEVSHRPRTHGRSKYGYSRSVKTIIDIITTKFLDSYSTKPAYIFGTGGLVSLALSVPAFVQVVYRKLFLGVFVHNNPMFIIAMFLVFIGVSFILLGLMSELMVRVYFESRQKPIYEIKEIKNL</sequence>
<evidence type="ECO:0000256" key="4">
    <source>
        <dbReference type="ARBA" id="ARBA00022692"/>
    </source>
</evidence>
<dbReference type="InterPro" id="IPR001173">
    <property type="entry name" value="Glyco_trans_2-like"/>
</dbReference>
<dbReference type="GO" id="GO:0005886">
    <property type="term" value="C:plasma membrane"/>
    <property type="evidence" value="ECO:0007669"/>
    <property type="project" value="TreeGrafter"/>
</dbReference>
<evidence type="ECO:0000256" key="6">
    <source>
        <dbReference type="ARBA" id="ARBA00022989"/>
    </source>
</evidence>
<feature type="transmembrane region" description="Helical" evidence="8">
    <location>
        <begin position="231"/>
        <end position="250"/>
    </location>
</feature>
<dbReference type="GO" id="GO:0009103">
    <property type="term" value="P:lipopolysaccharide biosynthetic process"/>
    <property type="evidence" value="ECO:0007669"/>
    <property type="project" value="UniProtKB-KW"/>
</dbReference>
<accession>A0A1F4YDU8</accession>
<proteinExistence type="predicted"/>
<dbReference type="CDD" id="cd04187">
    <property type="entry name" value="DPM1_like_bac"/>
    <property type="match status" value="1"/>
</dbReference>
<dbReference type="Pfam" id="PF00535">
    <property type="entry name" value="Glycos_transf_2"/>
    <property type="match status" value="1"/>
</dbReference>
<keyword evidence="2" id="KW-0328">Glycosyltransferase</keyword>
<keyword evidence="3" id="KW-0808">Transferase</keyword>
<feature type="transmembrane region" description="Helical" evidence="8">
    <location>
        <begin position="270"/>
        <end position="293"/>
    </location>
</feature>
<organism evidence="10 11">
    <name type="scientific">Candidatus Amesbacteria bacterium RIFCSPHIGHO2_01_FULL_48_32b</name>
    <dbReference type="NCBI Taxonomy" id="1797253"/>
    <lineage>
        <taxon>Bacteria</taxon>
        <taxon>Candidatus Amesiibacteriota</taxon>
    </lineage>
</organism>
<feature type="domain" description="Glycosyltransferase 2-like" evidence="9">
    <location>
        <begin position="7"/>
        <end position="164"/>
    </location>
</feature>
<keyword evidence="1" id="KW-1003">Cell membrane</keyword>
<evidence type="ECO:0000259" key="9">
    <source>
        <dbReference type="Pfam" id="PF00535"/>
    </source>
</evidence>
<dbReference type="GO" id="GO:0016757">
    <property type="term" value="F:glycosyltransferase activity"/>
    <property type="evidence" value="ECO:0007669"/>
    <property type="project" value="UniProtKB-KW"/>
</dbReference>
<evidence type="ECO:0000256" key="8">
    <source>
        <dbReference type="SAM" id="Phobius"/>
    </source>
</evidence>
<comment type="caution">
    <text evidence="10">The sequence shown here is derived from an EMBL/GenBank/DDBJ whole genome shotgun (WGS) entry which is preliminary data.</text>
</comment>
<evidence type="ECO:0000256" key="2">
    <source>
        <dbReference type="ARBA" id="ARBA00022676"/>
    </source>
</evidence>
<evidence type="ECO:0000256" key="5">
    <source>
        <dbReference type="ARBA" id="ARBA00022985"/>
    </source>
</evidence>
<name>A0A1F4YDU8_9BACT</name>
<dbReference type="PANTHER" id="PTHR48090">
    <property type="entry name" value="UNDECAPRENYL-PHOSPHATE 4-DEOXY-4-FORMAMIDO-L-ARABINOSE TRANSFERASE-RELATED"/>
    <property type="match status" value="1"/>
</dbReference>
<keyword evidence="4 8" id="KW-0812">Transmembrane</keyword>
<keyword evidence="5" id="KW-0448">Lipopolysaccharide biosynthesis</keyword>
<dbReference type="InterPro" id="IPR050256">
    <property type="entry name" value="Glycosyltransferase_2"/>
</dbReference>
<reference evidence="10 11" key="1">
    <citation type="journal article" date="2016" name="Nat. Commun.">
        <title>Thousands of microbial genomes shed light on interconnected biogeochemical processes in an aquifer system.</title>
        <authorList>
            <person name="Anantharaman K."/>
            <person name="Brown C.T."/>
            <person name="Hug L.A."/>
            <person name="Sharon I."/>
            <person name="Castelle C.J."/>
            <person name="Probst A.J."/>
            <person name="Thomas B.C."/>
            <person name="Singh A."/>
            <person name="Wilkins M.J."/>
            <person name="Karaoz U."/>
            <person name="Brodie E.L."/>
            <person name="Williams K.H."/>
            <person name="Hubbard S.S."/>
            <person name="Banfield J.F."/>
        </authorList>
    </citation>
    <scope>NUCLEOTIDE SEQUENCE [LARGE SCALE GENOMIC DNA]</scope>
</reference>
<evidence type="ECO:0000313" key="10">
    <source>
        <dbReference type="EMBL" id="OGC92160.1"/>
    </source>
</evidence>
<dbReference type="InterPro" id="IPR029044">
    <property type="entry name" value="Nucleotide-diphossugar_trans"/>
</dbReference>
<dbReference type="Gene3D" id="3.90.550.10">
    <property type="entry name" value="Spore Coat Polysaccharide Biosynthesis Protein SpsA, Chain A"/>
    <property type="match status" value="1"/>
</dbReference>
<dbReference type="Proteomes" id="UP000178176">
    <property type="component" value="Unassembled WGS sequence"/>
</dbReference>
<evidence type="ECO:0000256" key="1">
    <source>
        <dbReference type="ARBA" id="ARBA00022475"/>
    </source>
</evidence>
<gene>
    <name evidence="10" type="ORF">A2876_02640</name>
</gene>
<dbReference type="PANTHER" id="PTHR48090:SF3">
    <property type="entry name" value="UNDECAPRENYL-PHOSPHATE 4-DEOXY-4-FORMAMIDO-L-ARABINOSE TRANSFERASE"/>
    <property type="match status" value="1"/>
</dbReference>
<evidence type="ECO:0000313" key="11">
    <source>
        <dbReference type="Proteomes" id="UP000178176"/>
    </source>
</evidence>